<dbReference type="InterPro" id="IPR032187">
    <property type="entry name" value="SusF/SusE-like_C"/>
</dbReference>
<dbReference type="Proteomes" id="UP000823637">
    <property type="component" value="Unassembled WGS sequence"/>
</dbReference>
<dbReference type="Gene3D" id="2.60.40.3620">
    <property type="match status" value="3"/>
</dbReference>
<organism evidence="2 3">
    <name type="scientific">Candidatus Enterocola intestinipullorum</name>
    <dbReference type="NCBI Taxonomy" id="2840783"/>
    <lineage>
        <taxon>Bacteria</taxon>
        <taxon>Pseudomonadati</taxon>
        <taxon>Bacteroidota</taxon>
        <taxon>Bacteroidia</taxon>
        <taxon>Bacteroidales</taxon>
        <taxon>Candidatus Enterocola</taxon>
    </lineage>
</organism>
<comment type="caution">
    <text evidence="2">The sequence shown here is derived from an EMBL/GenBank/DDBJ whole genome shotgun (WGS) entry which is preliminary data.</text>
</comment>
<accession>A0A9D9EHQ4</accession>
<protein>
    <submittedName>
        <fullName evidence="2">SusF/SusE family outer membrane protein</fullName>
    </submittedName>
</protein>
<feature type="non-terminal residue" evidence="2">
    <location>
        <position position="1"/>
    </location>
</feature>
<dbReference type="SUPFAM" id="SSF49452">
    <property type="entry name" value="Starch-binding domain-like"/>
    <property type="match status" value="1"/>
</dbReference>
<dbReference type="Pfam" id="PF16411">
    <property type="entry name" value="SusF_SusE"/>
    <property type="match status" value="1"/>
</dbReference>
<proteinExistence type="predicted"/>
<dbReference type="EMBL" id="JADIMR010000103">
    <property type="protein sequence ID" value="MBO8447487.1"/>
    <property type="molecule type" value="Genomic_DNA"/>
</dbReference>
<name>A0A9D9EHQ4_9BACT</name>
<sequence>NDSILKYWPDYLEKAIDLQVRVTAAVDGFDNQVAETSFSVTTYKWRVLVLYMIGSATPGGWSNDKVTAMSASTTETGVFTYNGVLTDGEFRFTTTVGQFWPGYVADPGDASKMVYYEEAPSSENDKSWPVTEGNYTITVNLETNTIEIIQNSAIQNLYIVGDINCWNASSPIKMDRTGEGTYSYEGVLSGEFKFLSVANGDWFPCYVKAENDDNRMVYRTEQNQNEVPDFKWNVSTARYRVNVNTNDLSISIEKAGEVEAWLMGEAIPDGWNWDALPKMVSAGNGVFLWTGTLSRGQIKFPLEFDRSFGGVMAFAKFDNTSVPPVNPDDDKVSVYKGGPDNKWYINNPGSYTIRLDLNAKTVTFTQQ</sequence>
<gene>
    <name evidence="2" type="ORF">IAC32_07075</name>
</gene>
<evidence type="ECO:0000313" key="3">
    <source>
        <dbReference type="Proteomes" id="UP000823637"/>
    </source>
</evidence>
<dbReference type="InterPro" id="IPR013784">
    <property type="entry name" value="Carb-bd-like_fold"/>
</dbReference>
<evidence type="ECO:0000259" key="1">
    <source>
        <dbReference type="Pfam" id="PF16411"/>
    </source>
</evidence>
<dbReference type="GO" id="GO:0019867">
    <property type="term" value="C:outer membrane"/>
    <property type="evidence" value="ECO:0007669"/>
    <property type="project" value="InterPro"/>
</dbReference>
<feature type="domain" description="Outer membrane protein SusF/SusE-like C-terminal" evidence="1">
    <location>
        <begin position="50"/>
        <end position="146"/>
    </location>
</feature>
<reference evidence="2" key="1">
    <citation type="submission" date="2020-10" db="EMBL/GenBank/DDBJ databases">
        <authorList>
            <person name="Gilroy R."/>
        </authorList>
    </citation>
    <scope>NUCLEOTIDE SEQUENCE</scope>
    <source>
        <strain evidence="2">D3-1215</strain>
    </source>
</reference>
<evidence type="ECO:0000313" key="2">
    <source>
        <dbReference type="EMBL" id="MBO8447487.1"/>
    </source>
</evidence>
<dbReference type="AlphaFoldDB" id="A0A9D9EHQ4"/>
<reference evidence="2" key="2">
    <citation type="journal article" date="2021" name="PeerJ">
        <title>Extensive microbial diversity within the chicken gut microbiome revealed by metagenomics and culture.</title>
        <authorList>
            <person name="Gilroy R."/>
            <person name="Ravi A."/>
            <person name="Getino M."/>
            <person name="Pursley I."/>
            <person name="Horton D.L."/>
            <person name="Alikhan N.F."/>
            <person name="Baker D."/>
            <person name="Gharbi K."/>
            <person name="Hall N."/>
            <person name="Watson M."/>
            <person name="Adriaenssens E.M."/>
            <person name="Foster-Nyarko E."/>
            <person name="Jarju S."/>
            <person name="Secka A."/>
            <person name="Antonio M."/>
            <person name="Oren A."/>
            <person name="Chaudhuri R.R."/>
            <person name="La Ragione R."/>
            <person name="Hildebrand F."/>
            <person name="Pallen M.J."/>
        </authorList>
    </citation>
    <scope>NUCLEOTIDE SEQUENCE</scope>
    <source>
        <strain evidence="2">D3-1215</strain>
    </source>
</reference>
<dbReference type="GO" id="GO:2001070">
    <property type="term" value="F:starch binding"/>
    <property type="evidence" value="ECO:0007669"/>
    <property type="project" value="InterPro"/>
</dbReference>